<evidence type="ECO:0000313" key="2">
    <source>
        <dbReference type="Proteomes" id="UP001165101"/>
    </source>
</evidence>
<proteinExistence type="predicted"/>
<organism evidence="1 2">
    <name type="scientific">Candida boidinii</name>
    <name type="common">Yeast</name>
    <dbReference type="NCBI Taxonomy" id="5477"/>
    <lineage>
        <taxon>Eukaryota</taxon>
        <taxon>Fungi</taxon>
        <taxon>Dikarya</taxon>
        <taxon>Ascomycota</taxon>
        <taxon>Saccharomycotina</taxon>
        <taxon>Pichiomycetes</taxon>
        <taxon>Pichiales</taxon>
        <taxon>Pichiaceae</taxon>
        <taxon>Ogataea</taxon>
        <taxon>Ogataea/Candida clade</taxon>
    </lineage>
</organism>
<dbReference type="EMBL" id="BSXV01001770">
    <property type="protein sequence ID" value="GME93884.1"/>
    <property type="molecule type" value="Genomic_DNA"/>
</dbReference>
<keyword evidence="2" id="KW-1185">Reference proteome</keyword>
<sequence length="117" mass="13381">MSSLKAASDGIVQQVIDANRKYHEGELNDDDDEIKMELLESSAKAVSDELHSKKREISNEEEQEQEEGEEEILQEDRKPFNDELNIETEFLLANPDSNSNGIMSKDKHNDDDDDEKN</sequence>
<evidence type="ECO:0000313" key="1">
    <source>
        <dbReference type="EMBL" id="GME93884.1"/>
    </source>
</evidence>
<reference evidence="1" key="1">
    <citation type="submission" date="2023-04" db="EMBL/GenBank/DDBJ databases">
        <title>Candida boidinii NBRC 1967.</title>
        <authorList>
            <person name="Ichikawa N."/>
            <person name="Sato H."/>
            <person name="Tonouchi N."/>
        </authorList>
    </citation>
    <scope>NUCLEOTIDE SEQUENCE</scope>
    <source>
        <strain evidence="1">NBRC 1967</strain>
    </source>
</reference>
<accession>A0ACB5TSF5</accession>
<gene>
    <name evidence="1" type="ORF">Cboi01_000330500</name>
</gene>
<name>A0ACB5TSF5_CANBO</name>
<comment type="caution">
    <text evidence="1">The sequence shown here is derived from an EMBL/GenBank/DDBJ whole genome shotgun (WGS) entry which is preliminary data.</text>
</comment>
<protein>
    <submittedName>
        <fullName evidence="1">Unnamed protein product</fullName>
    </submittedName>
</protein>
<dbReference type="Proteomes" id="UP001165101">
    <property type="component" value="Unassembled WGS sequence"/>
</dbReference>